<reference evidence="1 2" key="1">
    <citation type="journal article" date="2013" name="Mar. Genomics">
        <title>Expression of sulfatases in Rhodopirellula baltica and the diversity of sulfatases in the genus Rhodopirellula.</title>
        <authorList>
            <person name="Wegner C.E."/>
            <person name="Richter-Heitmann T."/>
            <person name="Klindworth A."/>
            <person name="Klockow C."/>
            <person name="Richter M."/>
            <person name="Achstetter T."/>
            <person name="Glockner F.O."/>
            <person name="Harder J."/>
        </authorList>
    </citation>
    <scope>NUCLEOTIDE SEQUENCE [LARGE SCALE GENOMIC DNA]</scope>
    <source>
        <strain evidence="1 2">SM1</strain>
    </source>
</reference>
<evidence type="ECO:0000313" key="2">
    <source>
        <dbReference type="Proteomes" id="UP000011991"/>
    </source>
</evidence>
<organism evidence="1 2">
    <name type="scientific">Rhodopirellula maiorica SM1</name>
    <dbReference type="NCBI Taxonomy" id="1265738"/>
    <lineage>
        <taxon>Bacteria</taxon>
        <taxon>Pseudomonadati</taxon>
        <taxon>Planctomycetota</taxon>
        <taxon>Planctomycetia</taxon>
        <taxon>Pirellulales</taxon>
        <taxon>Pirellulaceae</taxon>
        <taxon>Novipirellula</taxon>
    </lineage>
</organism>
<keyword evidence="2" id="KW-1185">Reference proteome</keyword>
<comment type="caution">
    <text evidence="1">The sequence shown here is derived from an EMBL/GenBank/DDBJ whole genome shotgun (WGS) entry which is preliminary data.</text>
</comment>
<dbReference type="Proteomes" id="UP000011991">
    <property type="component" value="Unassembled WGS sequence"/>
</dbReference>
<dbReference type="PATRIC" id="fig|1265738.3.peg.977"/>
<protein>
    <submittedName>
        <fullName evidence="1">Uncharacterized protein</fullName>
    </submittedName>
</protein>
<accession>M5RS93</accession>
<sequence>MRWDMENTKQMRLRQFNKAGIEAFRKFLEACRENPQEPVPTVLLESHDHTVLTSEQIIVEPREFSSRRQAADYFQELLSPIPPDVLRKDAGIWTWLSLFYFDQICPNGDNNRKVRNDYTYIYMPDESRYFYRHLLFIAWQVKQVAPEYNRLFLDSSLVTLDKLTTEVFKRLYLTRIPCLFELLDRLYWDCSSNRPAKGIVSQHKVSAGDLMHRFPTRIRQLEKTYDLQCLDADQLLEILGDEFRQRAAMSQLQMELSL</sequence>
<proteinExistence type="predicted"/>
<gene>
    <name evidence="1" type="ORF">RMSM_00985</name>
</gene>
<dbReference type="AlphaFoldDB" id="M5RS93"/>
<dbReference type="EMBL" id="ANOG01000150">
    <property type="protein sequence ID" value="EMI22086.1"/>
    <property type="molecule type" value="Genomic_DNA"/>
</dbReference>
<evidence type="ECO:0000313" key="1">
    <source>
        <dbReference type="EMBL" id="EMI22086.1"/>
    </source>
</evidence>
<name>M5RS93_9BACT</name>